<feature type="compositionally biased region" description="Pro residues" evidence="1">
    <location>
        <begin position="54"/>
        <end position="76"/>
    </location>
</feature>
<gene>
    <name evidence="2" type="ORF">CDD81_2538</name>
</gene>
<organism evidence="2 3">
    <name type="scientific">Ophiocordyceps australis</name>
    <dbReference type="NCBI Taxonomy" id="1399860"/>
    <lineage>
        <taxon>Eukaryota</taxon>
        <taxon>Fungi</taxon>
        <taxon>Dikarya</taxon>
        <taxon>Ascomycota</taxon>
        <taxon>Pezizomycotina</taxon>
        <taxon>Sordariomycetes</taxon>
        <taxon>Hypocreomycetidae</taxon>
        <taxon>Hypocreales</taxon>
        <taxon>Ophiocordycipitaceae</taxon>
        <taxon>Ophiocordyceps</taxon>
    </lineage>
</organism>
<accession>A0A2C5YEM7</accession>
<dbReference type="EMBL" id="NJET01000018">
    <property type="protein sequence ID" value="PHH65434.1"/>
    <property type="molecule type" value="Genomic_DNA"/>
</dbReference>
<dbReference type="AlphaFoldDB" id="A0A2C5YEM7"/>
<proteinExistence type="predicted"/>
<keyword evidence="3" id="KW-1185">Reference proteome</keyword>
<evidence type="ECO:0000256" key="1">
    <source>
        <dbReference type="SAM" id="MobiDB-lite"/>
    </source>
</evidence>
<comment type="caution">
    <text evidence="2">The sequence shown here is derived from an EMBL/GenBank/DDBJ whole genome shotgun (WGS) entry which is preliminary data.</text>
</comment>
<evidence type="ECO:0000313" key="2">
    <source>
        <dbReference type="EMBL" id="PHH65434.1"/>
    </source>
</evidence>
<dbReference type="STRING" id="1399860.A0A2C5YEM7"/>
<reference evidence="2 3" key="1">
    <citation type="submission" date="2017-06" db="EMBL/GenBank/DDBJ databases">
        <title>Ant-infecting Ophiocordyceps genomes reveal a high diversity of potential behavioral manipulation genes and a possible major role for enterotoxins.</title>
        <authorList>
            <person name="De Bekker C."/>
            <person name="Evans H.C."/>
            <person name="Brachmann A."/>
            <person name="Hughes D.P."/>
        </authorList>
    </citation>
    <scope>NUCLEOTIDE SEQUENCE [LARGE SCALE GENOMIC DNA]</scope>
    <source>
        <strain evidence="2 3">Map64</strain>
    </source>
</reference>
<feature type="region of interest" description="Disordered" evidence="1">
    <location>
        <begin position="52"/>
        <end position="90"/>
    </location>
</feature>
<feature type="compositionally biased region" description="Low complexity" evidence="1">
    <location>
        <begin position="77"/>
        <end position="89"/>
    </location>
</feature>
<dbReference type="OrthoDB" id="10515692at2759"/>
<protein>
    <submittedName>
        <fullName evidence="2">Uncharacterized protein</fullName>
    </submittedName>
</protein>
<sequence length="236" mass="25347">MAYYFQPPIFAVQQQPMMGVVYAAPQPTIIHVPPQPTIIQVPPQPTQTVICVPVPTPSNAAPPPSPPPPPPPPPRAPASEPQQRAAQEALAAPPGRVMRVVFQSHDEAHSTGWFRYGDLALPAQERGFTARVLRAQVAILEEQVGFGLTRGTWDQDGGQGVVLYKLRRGVALRLARDSNRCAGGPSVLSVFDQGFGAAMLEVLRGVEWDAEAVFLVIDVSSQPRVVDEAVVVAAET</sequence>
<dbReference type="Proteomes" id="UP000226192">
    <property type="component" value="Unassembled WGS sequence"/>
</dbReference>
<name>A0A2C5YEM7_9HYPO</name>
<evidence type="ECO:0000313" key="3">
    <source>
        <dbReference type="Proteomes" id="UP000226192"/>
    </source>
</evidence>